<organism evidence="2 3">
    <name type="scientific">Toxocara canis</name>
    <name type="common">Canine roundworm</name>
    <dbReference type="NCBI Taxonomy" id="6265"/>
    <lineage>
        <taxon>Eukaryota</taxon>
        <taxon>Metazoa</taxon>
        <taxon>Ecdysozoa</taxon>
        <taxon>Nematoda</taxon>
        <taxon>Chromadorea</taxon>
        <taxon>Rhabditida</taxon>
        <taxon>Spirurina</taxon>
        <taxon>Ascaridomorpha</taxon>
        <taxon>Ascaridoidea</taxon>
        <taxon>Toxocaridae</taxon>
        <taxon>Toxocara</taxon>
    </lineage>
</organism>
<evidence type="ECO:0000313" key="3">
    <source>
        <dbReference type="Proteomes" id="UP000031036"/>
    </source>
</evidence>
<name>A0A0B2VKJ0_TOXCA</name>
<comment type="caution">
    <text evidence="2">The sequence shown here is derived from an EMBL/GenBank/DDBJ whole genome shotgun (WGS) entry which is preliminary data.</text>
</comment>
<feature type="signal peptide" evidence="1">
    <location>
        <begin position="1"/>
        <end position="16"/>
    </location>
</feature>
<keyword evidence="1" id="KW-0732">Signal</keyword>
<reference evidence="2 3" key="1">
    <citation type="submission" date="2014-11" db="EMBL/GenBank/DDBJ databases">
        <title>Genetic blueprint of the zoonotic pathogen Toxocara canis.</title>
        <authorList>
            <person name="Zhu X.-Q."/>
            <person name="Korhonen P.K."/>
            <person name="Cai H."/>
            <person name="Young N.D."/>
            <person name="Nejsum P."/>
            <person name="von Samson-Himmelstjerna G."/>
            <person name="Boag P.R."/>
            <person name="Tan P."/>
            <person name="Li Q."/>
            <person name="Min J."/>
            <person name="Yang Y."/>
            <person name="Wang X."/>
            <person name="Fang X."/>
            <person name="Hall R.S."/>
            <person name="Hofmann A."/>
            <person name="Sternberg P.W."/>
            <person name="Jex A.R."/>
            <person name="Gasser R.B."/>
        </authorList>
    </citation>
    <scope>NUCLEOTIDE SEQUENCE [LARGE SCALE GENOMIC DNA]</scope>
    <source>
        <strain evidence="2">PN_DK_2014</strain>
    </source>
</reference>
<proteinExistence type="predicted"/>
<dbReference type="OrthoDB" id="10533993at2759"/>
<feature type="chain" id="PRO_5002080152" description="ShKT domain-containing protein" evidence="1">
    <location>
        <begin position="17"/>
        <end position="114"/>
    </location>
</feature>
<evidence type="ECO:0000256" key="1">
    <source>
        <dbReference type="SAM" id="SignalP"/>
    </source>
</evidence>
<gene>
    <name evidence="2" type="ORF">Tcan_08178</name>
</gene>
<sequence>MFAVFVLLAVVALANANFPAQYSVINICNKEVDGVQRPESLDCKDAYPAPACASAFKLSPEIQQQNNDPTKDYKVNSNCYGMMSQLLPMCRKSCAVCCKSQAELMQQCWWFYIS</sequence>
<keyword evidence="3" id="KW-1185">Reference proteome</keyword>
<evidence type="ECO:0008006" key="4">
    <source>
        <dbReference type="Google" id="ProtNLM"/>
    </source>
</evidence>
<dbReference type="EMBL" id="JPKZ01001081">
    <property type="protein sequence ID" value="KHN84016.1"/>
    <property type="molecule type" value="Genomic_DNA"/>
</dbReference>
<dbReference type="AlphaFoldDB" id="A0A0B2VKJ0"/>
<protein>
    <recommendedName>
        <fullName evidence="4">ShKT domain-containing protein</fullName>
    </recommendedName>
</protein>
<evidence type="ECO:0000313" key="2">
    <source>
        <dbReference type="EMBL" id="KHN84016.1"/>
    </source>
</evidence>
<dbReference type="Proteomes" id="UP000031036">
    <property type="component" value="Unassembled WGS sequence"/>
</dbReference>
<accession>A0A0B2VKJ0</accession>